<evidence type="ECO:0000259" key="3">
    <source>
        <dbReference type="PROSITE" id="PS51378"/>
    </source>
</evidence>
<dbReference type="EMBL" id="UFQS01000086">
    <property type="protein sequence ID" value="SSW99089.1"/>
    <property type="molecule type" value="Genomic_DNA"/>
</dbReference>
<feature type="domain" description="Invertebrate defensins family profile" evidence="3">
    <location>
        <begin position="42"/>
        <end position="77"/>
    </location>
</feature>
<evidence type="ECO:0000313" key="5">
    <source>
        <dbReference type="EMBL" id="SSX19471.1"/>
    </source>
</evidence>
<dbReference type="Gene3D" id="3.30.30.10">
    <property type="entry name" value="Knottin, scorpion toxin-like"/>
    <property type="match status" value="1"/>
</dbReference>
<dbReference type="SUPFAM" id="SSF57095">
    <property type="entry name" value="Scorpion toxin-like"/>
    <property type="match status" value="1"/>
</dbReference>
<proteinExistence type="predicted"/>
<dbReference type="InterPro" id="IPR036574">
    <property type="entry name" value="Scorpion_toxin-like_sf"/>
</dbReference>
<keyword evidence="2" id="KW-0732">Signal</keyword>
<dbReference type="GO" id="GO:0005576">
    <property type="term" value="C:extracellular region"/>
    <property type="evidence" value="ECO:0007669"/>
    <property type="project" value="UniProtKB-ARBA"/>
</dbReference>
<dbReference type="InterPro" id="IPR001542">
    <property type="entry name" value="Defensin_invertebrate/fungal"/>
</dbReference>
<evidence type="ECO:0000256" key="1">
    <source>
        <dbReference type="ARBA" id="ARBA00023157"/>
    </source>
</evidence>
<dbReference type="VEuPathDB" id="VectorBase:CSON014805"/>
<keyword evidence="1" id="KW-1015">Disulfide bond</keyword>
<accession>A0A336K2Z5</accession>
<reference evidence="4" key="1">
    <citation type="submission" date="2018-04" db="EMBL/GenBank/DDBJ databases">
        <authorList>
            <person name="Go L.Y."/>
            <person name="Mitchell J.A."/>
        </authorList>
    </citation>
    <scope>NUCLEOTIDE SEQUENCE</scope>
    <source>
        <tissue evidence="4">Whole organism</tissue>
    </source>
</reference>
<evidence type="ECO:0000256" key="2">
    <source>
        <dbReference type="SAM" id="SignalP"/>
    </source>
</evidence>
<dbReference type="GO" id="GO:0050830">
    <property type="term" value="P:defense response to Gram-positive bacterium"/>
    <property type="evidence" value="ECO:0007669"/>
    <property type="project" value="UniProtKB-ARBA"/>
</dbReference>
<dbReference type="AlphaFoldDB" id="A0A336K2Z5"/>
<feature type="signal peptide" evidence="2">
    <location>
        <begin position="1"/>
        <end position="20"/>
    </location>
</feature>
<protein>
    <submittedName>
        <fullName evidence="4">CSON014805 protein</fullName>
    </submittedName>
</protein>
<reference evidence="5" key="2">
    <citation type="submission" date="2018-07" db="EMBL/GenBank/DDBJ databases">
        <authorList>
            <person name="Quirk P.G."/>
            <person name="Krulwich T.A."/>
        </authorList>
    </citation>
    <scope>NUCLEOTIDE SEQUENCE</scope>
</reference>
<feature type="chain" id="PRO_5033342540" evidence="2">
    <location>
        <begin position="21"/>
        <end position="77"/>
    </location>
</feature>
<sequence>MKFLTIFVLIATIWVAIVAANPVDDSNVVEETNNDEVIIQPRISCELLGPVGCTGNCIRLGFRGGWCTTGNTCRCFR</sequence>
<evidence type="ECO:0000313" key="4">
    <source>
        <dbReference type="EMBL" id="SSW99089.1"/>
    </source>
</evidence>
<dbReference type="EMBL" id="UFQT01000086">
    <property type="protein sequence ID" value="SSX19471.1"/>
    <property type="molecule type" value="Genomic_DNA"/>
</dbReference>
<gene>
    <name evidence="4" type="primary">CSON014805</name>
</gene>
<name>A0A336K2Z5_CULSO</name>
<organism evidence="4">
    <name type="scientific">Culicoides sonorensis</name>
    <name type="common">Biting midge</name>
    <dbReference type="NCBI Taxonomy" id="179676"/>
    <lineage>
        <taxon>Eukaryota</taxon>
        <taxon>Metazoa</taxon>
        <taxon>Ecdysozoa</taxon>
        <taxon>Arthropoda</taxon>
        <taxon>Hexapoda</taxon>
        <taxon>Insecta</taxon>
        <taxon>Pterygota</taxon>
        <taxon>Neoptera</taxon>
        <taxon>Endopterygota</taxon>
        <taxon>Diptera</taxon>
        <taxon>Nematocera</taxon>
        <taxon>Chironomoidea</taxon>
        <taxon>Ceratopogonidae</taxon>
        <taxon>Ceratopogoninae</taxon>
        <taxon>Culicoides</taxon>
        <taxon>Monoculicoides</taxon>
    </lineage>
</organism>
<dbReference type="PROSITE" id="PS51378">
    <property type="entry name" value="INVERT_DEFENSINS"/>
    <property type="match status" value="1"/>
</dbReference>